<dbReference type="InterPro" id="IPR016185">
    <property type="entry name" value="PreATP-grasp_dom_sf"/>
</dbReference>
<comment type="cofactor">
    <cofactor evidence="2">
        <name>Mg(2+)</name>
        <dbReference type="ChEBI" id="CHEBI:18420"/>
    </cofactor>
</comment>
<dbReference type="InterPro" id="IPR011054">
    <property type="entry name" value="Rudment_hybrid_motif"/>
</dbReference>
<feature type="domain" description="ATP-grasp" evidence="14">
    <location>
        <begin position="107"/>
        <end position="308"/>
    </location>
</feature>
<comment type="similarity">
    <text evidence="9 12">Belongs to the GARS family.</text>
</comment>
<evidence type="ECO:0000256" key="8">
    <source>
        <dbReference type="ARBA" id="ARBA00022840"/>
    </source>
</evidence>
<keyword evidence="5 12" id="KW-0436">Ligase</keyword>
<comment type="catalytic activity">
    <reaction evidence="12">
        <text>5-phospho-beta-D-ribosylamine + glycine + ATP = N(1)-(5-phospho-beta-D-ribosyl)glycinamide + ADP + phosphate + H(+)</text>
        <dbReference type="Rhea" id="RHEA:17453"/>
        <dbReference type="ChEBI" id="CHEBI:15378"/>
        <dbReference type="ChEBI" id="CHEBI:30616"/>
        <dbReference type="ChEBI" id="CHEBI:43474"/>
        <dbReference type="ChEBI" id="CHEBI:57305"/>
        <dbReference type="ChEBI" id="CHEBI:58681"/>
        <dbReference type="ChEBI" id="CHEBI:143788"/>
        <dbReference type="ChEBI" id="CHEBI:456216"/>
        <dbReference type="EC" id="6.3.4.13"/>
    </reaction>
</comment>
<evidence type="ECO:0000256" key="5">
    <source>
        <dbReference type="ARBA" id="ARBA00022598"/>
    </source>
</evidence>
<accession>A0A2V3HQ94</accession>
<name>A0A2V3HQ94_9ARCH</name>
<dbReference type="InterPro" id="IPR020562">
    <property type="entry name" value="PRibGlycinamide_synth_N"/>
</dbReference>
<dbReference type="PANTHER" id="PTHR43472:SF1">
    <property type="entry name" value="PHOSPHORIBOSYLAMINE--GLYCINE LIGASE, CHLOROPLASTIC"/>
    <property type="match status" value="1"/>
</dbReference>
<keyword evidence="8 13" id="KW-0067">ATP-binding</keyword>
<dbReference type="GO" id="GO:0004637">
    <property type="term" value="F:phosphoribosylamine-glycine ligase activity"/>
    <property type="evidence" value="ECO:0007669"/>
    <property type="project" value="UniProtKB-UniRule"/>
</dbReference>
<dbReference type="InterPro" id="IPR000115">
    <property type="entry name" value="PRibGlycinamide_synth"/>
</dbReference>
<dbReference type="UniPathway" id="UPA00074">
    <property type="reaction ID" value="UER00125"/>
</dbReference>
<dbReference type="AlphaFoldDB" id="A0A2V3HQ94"/>
<sequence length="419" mass="43318">MTVLVVGGGGREHALGIGLAASESVASLHTAPGNAGTAMVGTNHDVSSSDIDGLASLAEELGAGLVVVGPEAPLVDGLADSLRAKGIACFGPHSEGARLEGSKLHAKRVMQSLGVPTGGCIVVEAADEIDAALDLFEAPWVVKRDVLAAGKGVTVTLDRQQAADALARGLESDGFVLLEEHLFGEEASVLVVMDESGYVCLPASQDHKRVGEGDTGPNTGGMGAYAPAPVATPTVLQRVVDEIVEPMHHHLRNQVTPYRGCLYLGLMIDSEGAPRVIEFNVRFGDPETQVTVPLISSDFAELLLACAEGRVSEIEVDFHTHSAATVVLASEGYPASSATGRVISGSEVDLGEGEISGFVHYAGTMFDGSGNLVSSGGRVLAATGIAPDLRSAVGVAYEVMRCIELEGSHFRSDIAYRAL</sequence>
<comment type="pathway">
    <text evidence="3 12">Purine metabolism; IMP biosynthesis via de novo pathway; N(1)-(5-phospho-D-ribosyl)glycinamide from 5-phospho-alpha-D-ribose 1-diphosphate: step 2/2.</text>
</comment>
<evidence type="ECO:0000259" key="14">
    <source>
        <dbReference type="PROSITE" id="PS50975"/>
    </source>
</evidence>
<dbReference type="PANTHER" id="PTHR43472">
    <property type="entry name" value="PHOSPHORIBOSYLAMINE--GLYCINE LIGASE"/>
    <property type="match status" value="1"/>
</dbReference>
<dbReference type="HAMAP" id="MF_00138">
    <property type="entry name" value="GARS"/>
    <property type="match status" value="1"/>
</dbReference>
<dbReference type="PROSITE" id="PS00184">
    <property type="entry name" value="GARS"/>
    <property type="match status" value="1"/>
</dbReference>
<keyword evidence="6 13" id="KW-0547">Nucleotide-binding</keyword>
<dbReference type="Proteomes" id="UP000248161">
    <property type="component" value="Unassembled WGS sequence"/>
</dbReference>
<dbReference type="EMBL" id="PSPG01000009">
    <property type="protein sequence ID" value="PXF21307.1"/>
    <property type="molecule type" value="Genomic_DNA"/>
</dbReference>
<dbReference type="EC" id="6.3.4.13" evidence="4 12"/>
<evidence type="ECO:0000313" key="16">
    <source>
        <dbReference type="Proteomes" id="UP000248161"/>
    </source>
</evidence>
<proteinExistence type="inferred from homology"/>
<dbReference type="SMART" id="SM01209">
    <property type="entry name" value="GARS_A"/>
    <property type="match status" value="1"/>
</dbReference>
<evidence type="ECO:0000256" key="11">
    <source>
        <dbReference type="ARBA" id="ARBA00042864"/>
    </source>
</evidence>
<protein>
    <recommendedName>
        <fullName evidence="4 12">Phosphoribosylamine--glycine ligase</fullName>
        <ecNumber evidence="4 12">6.3.4.13</ecNumber>
    </recommendedName>
    <alternativeName>
        <fullName evidence="12">GARS</fullName>
    </alternativeName>
    <alternativeName>
        <fullName evidence="10 12">Glycinamide ribonucleotide synthetase</fullName>
    </alternativeName>
    <alternativeName>
        <fullName evidence="11 12">Phosphoribosylglycinamide synthetase</fullName>
    </alternativeName>
</protein>
<comment type="cofactor">
    <cofactor evidence="1">
        <name>Mn(2+)</name>
        <dbReference type="ChEBI" id="CHEBI:29035"/>
    </cofactor>
</comment>
<gene>
    <name evidence="12" type="primary">purD</name>
    <name evidence="15" type="ORF">CXX69_04695</name>
</gene>
<evidence type="ECO:0000256" key="7">
    <source>
        <dbReference type="ARBA" id="ARBA00022755"/>
    </source>
</evidence>
<evidence type="ECO:0000313" key="15">
    <source>
        <dbReference type="EMBL" id="PXF21307.1"/>
    </source>
</evidence>
<dbReference type="Gene3D" id="3.40.50.20">
    <property type="match status" value="1"/>
</dbReference>
<dbReference type="PROSITE" id="PS50975">
    <property type="entry name" value="ATP_GRASP"/>
    <property type="match status" value="1"/>
</dbReference>
<dbReference type="GO" id="GO:0006189">
    <property type="term" value="P:'de novo' IMP biosynthetic process"/>
    <property type="evidence" value="ECO:0007669"/>
    <property type="project" value="UniProtKB-UniRule"/>
</dbReference>
<dbReference type="NCBIfam" id="TIGR00877">
    <property type="entry name" value="purD"/>
    <property type="match status" value="1"/>
</dbReference>
<evidence type="ECO:0000256" key="9">
    <source>
        <dbReference type="ARBA" id="ARBA00038345"/>
    </source>
</evidence>
<dbReference type="SMART" id="SM01210">
    <property type="entry name" value="GARS_C"/>
    <property type="match status" value="1"/>
</dbReference>
<evidence type="ECO:0000256" key="12">
    <source>
        <dbReference type="HAMAP-Rule" id="MF_00138"/>
    </source>
</evidence>
<evidence type="ECO:0000256" key="13">
    <source>
        <dbReference type="PROSITE-ProRule" id="PRU00409"/>
    </source>
</evidence>
<evidence type="ECO:0000256" key="2">
    <source>
        <dbReference type="ARBA" id="ARBA00001946"/>
    </source>
</evidence>
<dbReference type="Pfam" id="PF02843">
    <property type="entry name" value="GARS_C"/>
    <property type="match status" value="1"/>
</dbReference>
<evidence type="ECO:0000256" key="1">
    <source>
        <dbReference type="ARBA" id="ARBA00001936"/>
    </source>
</evidence>
<comment type="caution">
    <text evidence="15">The sequence shown here is derived from an EMBL/GenBank/DDBJ whole genome shotgun (WGS) entry which is preliminary data.</text>
</comment>
<dbReference type="Gene3D" id="3.30.470.20">
    <property type="entry name" value="ATP-grasp fold, B domain"/>
    <property type="match status" value="1"/>
</dbReference>
<dbReference type="InterPro" id="IPR037123">
    <property type="entry name" value="PRibGlycinamide_synth_C_sf"/>
</dbReference>
<dbReference type="GO" id="GO:0005524">
    <property type="term" value="F:ATP binding"/>
    <property type="evidence" value="ECO:0007669"/>
    <property type="project" value="UniProtKB-UniRule"/>
</dbReference>
<dbReference type="InterPro" id="IPR020560">
    <property type="entry name" value="PRibGlycinamide_synth_C-dom"/>
</dbReference>
<dbReference type="Pfam" id="PF01071">
    <property type="entry name" value="GARS_A"/>
    <property type="match status" value="1"/>
</dbReference>
<dbReference type="InterPro" id="IPR011761">
    <property type="entry name" value="ATP-grasp"/>
</dbReference>
<keyword evidence="7 12" id="KW-0658">Purine biosynthesis</keyword>
<reference evidence="15 16" key="1">
    <citation type="journal article" date="2015" name="Nat. Commun.">
        <title>Genomic and transcriptomic evidence for scavenging of diverse organic compounds by widespread deep-sea archaea.</title>
        <authorList>
            <person name="Li M."/>
            <person name="Baker B.J."/>
            <person name="Anantharaman K."/>
            <person name="Jain S."/>
            <person name="Breier J.A."/>
            <person name="Dick G.J."/>
        </authorList>
    </citation>
    <scope>NUCLEOTIDE SEQUENCE [LARGE SCALE GENOMIC DNA]</scope>
    <source>
        <strain evidence="15">Cayman_51_deep</strain>
    </source>
</reference>
<evidence type="ECO:0000256" key="10">
    <source>
        <dbReference type="ARBA" id="ARBA00042242"/>
    </source>
</evidence>
<dbReference type="SUPFAM" id="SSF52440">
    <property type="entry name" value="PreATP-grasp domain"/>
    <property type="match status" value="1"/>
</dbReference>
<dbReference type="InterPro" id="IPR020561">
    <property type="entry name" value="PRibGlycinamid_synth_ATP-grasp"/>
</dbReference>
<evidence type="ECO:0000256" key="6">
    <source>
        <dbReference type="ARBA" id="ARBA00022741"/>
    </source>
</evidence>
<dbReference type="SUPFAM" id="SSF51246">
    <property type="entry name" value="Rudiment single hybrid motif"/>
    <property type="match status" value="1"/>
</dbReference>
<dbReference type="InterPro" id="IPR020559">
    <property type="entry name" value="PRibGlycinamide_synth_CS"/>
</dbReference>
<dbReference type="GO" id="GO:0046872">
    <property type="term" value="F:metal ion binding"/>
    <property type="evidence" value="ECO:0007669"/>
    <property type="project" value="InterPro"/>
</dbReference>
<dbReference type="GO" id="GO:0009113">
    <property type="term" value="P:purine nucleobase biosynthetic process"/>
    <property type="evidence" value="ECO:0007669"/>
    <property type="project" value="InterPro"/>
</dbReference>
<evidence type="ECO:0000256" key="3">
    <source>
        <dbReference type="ARBA" id="ARBA00005174"/>
    </source>
</evidence>
<dbReference type="Gene3D" id="3.30.1490.20">
    <property type="entry name" value="ATP-grasp fold, A domain"/>
    <property type="match status" value="1"/>
</dbReference>
<dbReference type="InterPro" id="IPR013815">
    <property type="entry name" value="ATP_grasp_subdomain_1"/>
</dbReference>
<dbReference type="Pfam" id="PF02844">
    <property type="entry name" value="GARS_N"/>
    <property type="match status" value="1"/>
</dbReference>
<dbReference type="Gene3D" id="3.90.600.10">
    <property type="entry name" value="Phosphoribosylglycinamide synthetase, C-terminal domain"/>
    <property type="match status" value="1"/>
</dbReference>
<dbReference type="SUPFAM" id="SSF56059">
    <property type="entry name" value="Glutathione synthetase ATP-binding domain-like"/>
    <property type="match status" value="1"/>
</dbReference>
<organism evidence="15 16">
    <name type="scientific">Candidatus Thalassarchaeum betae</name>
    <dbReference type="NCBI Taxonomy" id="2599289"/>
    <lineage>
        <taxon>Archaea</taxon>
        <taxon>Methanobacteriati</taxon>
        <taxon>Thermoplasmatota</taxon>
        <taxon>Candidatus Poseidoniia</taxon>
        <taxon>Candidatus Poseidoniales</taxon>
        <taxon>Candidatus Thalassarchaeaceae</taxon>
        <taxon>Candidatus Thalassarchaeum</taxon>
    </lineage>
</organism>
<evidence type="ECO:0000256" key="4">
    <source>
        <dbReference type="ARBA" id="ARBA00013255"/>
    </source>
</evidence>